<evidence type="ECO:0000313" key="4">
    <source>
        <dbReference type="EMBL" id="KAB7727858.1"/>
    </source>
</evidence>
<dbReference type="SMART" id="SM00257">
    <property type="entry name" value="LysM"/>
    <property type="match status" value="2"/>
</dbReference>
<feature type="signal peptide" evidence="2">
    <location>
        <begin position="1"/>
        <end position="20"/>
    </location>
</feature>
<comment type="caution">
    <text evidence="4">The sequence shown here is derived from an EMBL/GenBank/DDBJ whole genome shotgun (WGS) entry which is preliminary data.</text>
</comment>
<dbReference type="CDD" id="cd00118">
    <property type="entry name" value="LysM"/>
    <property type="match status" value="2"/>
</dbReference>
<dbReference type="Proteomes" id="UP000488299">
    <property type="component" value="Unassembled WGS sequence"/>
</dbReference>
<dbReference type="SUPFAM" id="SSF54106">
    <property type="entry name" value="LysM domain"/>
    <property type="match status" value="2"/>
</dbReference>
<feature type="domain" description="LysM" evidence="3">
    <location>
        <begin position="50"/>
        <end position="93"/>
    </location>
</feature>
<gene>
    <name evidence="4" type="ORF">F5984_18995</name>
</gene>
<dbReference type="InterPro" id="IPR036908">
    <property type="entry name" value="RlpA-like_sf"/>
</dbReference>
<dbReference type="PROSITE" id="PS51782">
    <property type="entry name" value="LYSM"/>
    <property type="match status" value="2"/>
</dbReference>
<evidence type="ECO:0000256" key="2">
    <source>
        <dbReference type="SAM" id="SignalP"/>
    </source>
</evidence>
<evidence type="ECO:0000259" key="3">
    <source>
        <dbReference type="PROSITE" id="PS51782"/>
    </source>
</evidence>
<dbReference type="PANTHER" id="PTHR33734">
    <property type="entry name" value="LYSM DOMAIN-CONTAINING GPI-ANCHORED PROTEIN 2"/>
    <property type="match status" value="1"/>
</dbReference>
<proteinExistence type="predicted"/>
<dbReference type="EMBL" id="WELI01000009">
    <property type="protein sequence ID" value="KAB7727858.1"/>
    <property type="molecule type" value="Genomic_DNA"/>
</dbReference>
<accession>A0A7J5TUL7</accession>
<feature type="domain" description="LysM" evidence="3">
    <location>
        <begin position="156"/>
        <end position="199"/>
    </location>
</feature>
<keyword evidence="5" id="KW-1185">Reference proteome</keyword>
<evidence type="ECO:0000313" key="5">
    <source>
        <dbReference type="Proteomes" id="UP000488299"/>
    </source>
</evidence>
<feature type="compositionally biased region" description="Basic and acidic residues" evidence="1">
    <location>
        <begin position="101"/>
        <end position="126"/>
    </location>
</feature>
<dbReference type="PANTHER" id="PTHR33734:SF22">
    <property type="entry name" value="MEMBRANE-BOUND LYTIC MUREIN TRANSGLYCOSYLASE D"/>
    <property type="match status" value="1"/>
</dbReference>
<feature type="compositionally biased region" description="Low complexity" evidence="1">
    <location>
        <begin position="215"/>
        <end position="226"/>
    </location>
</feature>
<feature type="region of interest" description="Disordered" evidence="1">
    <location>
        <begin position="101"/>
        <end position="157"/>
    </location>
</feature>
<protein>
    <submittedName>
        <fullName evidence="4">LysM peptidoglycan-binding domain-containing protein</fullName>
    </submittedName>
</protein>
<dbReference type="RefSeq" id="WP_152125811.1">
    <property type="nucleotide sequence ID" value="NZ_WELI01000009.1"/>
</dbReference>
<dbReference type="InterPro" id="IPR018392">
    <property type="entry name" value="LysM"/>
</dbReference>
<feature type="compositionally biased region" description="Basic and acidic residues" evidence="1">
    <location>
        <begin position="227"/>
        <end position="258"/>
    </location>
</feature>
<feature type="compositionally biased region" description="Basic and acidic residues" evidence="1">
    <location>
        <begin position="135"/>
        <end position="157"/>
    </location>
</feature>
<keyword evidence="2" id="KW-0732">Signal</keyword>
<dbReference type="Pfam" id="PF01476">
    <property type="entry name" value="LysM"/>
    <property type="match status" value="2"/>
</dbReference>
<dbReference type="Gene3D" id="3.10.350.10">
    <property type="entry name" value="LysM domain"/>
    <property type="match status" value="2"/>
</dbReference>
<feature type="chain" id="PRO_5029829933" evidence="2">
    <location>
        <begin position="21"/>
        <end position="360"/>
    </location>
</feature>
<feature type="region of interest" description="Disordered" evidence="1">
    <location>
        <begin position="210"/>
        <end position="270"/>
    </location>
</feature>
<dbReference type="Gene3D" id="2.40.40.10">
    <property type="entry name" value="RlpA-like domain"/>
    <property type="match status" value="1"/>
</dbReference>
<name>A0A7J5TUL7_9BACT</name>
<sequence length="360" mass="39764">MKSLLAFATLGLLLPGGIQAASLSDFPLRPTTPTTIDSIGVEKRDGKRFLLHRVNQGQTLYAIARRYNTSVDVIKSANPDMKDALQYNQVVRIPLPELSRREERAAERAARREEKAARKTDKDNEQLMKPTEPVAKSETKTAKPETKETETRKAADTHVVEPGQTLYSLAVKYQVLMADLRRWNNLTSDNIQLGQTLIVSEKGFAARNASRPANAEVAKTEPAAKAPEPKAEAPKKELAKAESKPEAPTRPAEERPIRPGESGNNLPAKGRRMAEIGMAERIDSDDSSNKYLALHRTAPIGSLVQVRNDISNQSLWVKVIGRLPNTGVNERVLIKLSSKAFSKLSPNNQSFRAEVSYMVP</sequence>
<organism evidence="4 5">
    <name type="scientific">Rudanella paleaurantiibacter</name>
    <dbReference type="NCBI Taxonomy" id="2614655"/>
    <lineage>
        <taxon>Bacteria</taxon>
        <taxon>Pseudomonadati</taxon>
        <taxon>Bacteroidota</taxon>
        <taxon>Cytophagia</taxon>
        <taxon>Cytophagales</taxon>
        <taxon>Cytophagaceae</taxon>
        <taxon>Rudanella</taxon>
    </lineage>
</organism>
<evidence type="ECO:0000256" key="1">
    <source>
        <dbReference type="SAM" id="MobiDB-lite"/>
    </source>
</evidence>
<dbReference type="AlphaFoldDB" id="A0A7J5TUL7"/>
<dbReference type="InterPro" id="IPR036779">
    <property type="entry name" value="LysM_dom_sf"/>
</dbReference>
<reference evidence="4 5" key="1">
    <citation type="submission" date="2019-10" db="EMBL/GenBank/DDBJ databases">
        <title>Rudanella paleaurantiibacter sp. nov., isolated from sludge.</title>
        <authorList>
            <person name="Xu S.Q."/>
        </authorList>
    </citation>
    <scope>NUCLEOTIDE SEQUENCE [LARGE SCALE GENOMIC DNA]</scope>
    <source>
        <strain evidence="4 5">HX-22-17</strain>
    </source>
</reference>
<dbReference type="GO" id="GO:0008932">
    <property type="term" value="F:lytic endotransglycosylase activity"/>
    <property type="evidence" value="ECO:0007669"/>
    <property type="project" value="TreeGrafter"/>
</dbReference>